<evidence type="ECO:0000259" key="5">
    <source>
        <dbReference type="Pfam" id="PF01361"/>
    </source>
</evidence>
<keyword evidence="7" id="KW-1185">Reference proteome</keyword>
<dbReference type="InterPro" id="IPR018191">
    <property type="entry name" value="4-OT"/>
</dbReference>
<dbReference type="GO" id="GO:0016853">
    <property type="term" value="F:isomerase activity"/>
    <property type="evidence" value="ECO:0007669"/>
    <property type="project" value="UniProtKB-UniRule"/>
</dbReference>
<feature type="active site" description="Proton acceptor; via imino nitrogen" evidence="3">
    <location>
        <position position="2"/>
    </location>
</feature>
<dbReference type="STRING" id="137733.SAMN05421767_10445"/>
<protein>
    <recommendedName>
        <fullName evidence="4">Tautomerase</fullName>
        <ecNumber evidence="4">5.3.2.-</ecNumber>
    </recommendedName>
</protein>
<dbReference type="AlphaFoldDB" id="A0A1H9I3A4"/>
<proteinExistence type="inferred from homology"/>
<name>A0A1H9I3A4_9LACT</name>
<evidence type="ECO:0000256" key="1">
    <source>
        <dbReference type="ARBA" id="ARBA00006723"/>
    </source>
</evidence>
<dbReference type="SUPFAM" id="SSF55331">
    <property type="entry name" value="Tautomerase/MIF"/>
    <property type="match status" value="1"/>
</dbReference>
<evidence type="ECO:0000256" key="4">
    <source>
        <dbReference type="RuleBase" id="RU362032"/>
    </source>
</evidence>
<dbReference type="Proteomes" id="UP000198556">
    <property type="component" value="Unassembled WGS sequence"/>
</dbReference>
<dbReference type="EMBL" id="FOGF01000004">
    <property type="protein sequence ID" value="SEQ69069.1"/>
    <property type="molecule type" value="Genomic_DNA"/>
</dbReference>
<evidence type="ECO:0000256" key="2">
    <source>
        <dbReference type="ARBA" id="ARBA00023235"/>
    </source>
</evidence>
<dbReference type="Pfam" id="PF01361">
    <property type="entry name" value="Tautomerase"/>
    <property type="match status" value="1"/>
</dbReference>
<dbReference type="NCBIfam" id="TIGR00013">
    <property type="entry name" value="taut"/>
    <property type="match status" value="1"/>
</dbReference>
<dbReference type="NCBIfam" id="NF002571">
    <property type="entry name" value="PRK02220.1"/>
    <property type="match status" value="1"/>
</dbReference>
<keyword evidence="2 4" id="KW-0413">Isomerase</keyword>
<dbReference type="PANTHER" id="PTHR35530">
    <property type="entry name" value="TAUTOMERASE-RELATED"/>
    <property type="match status" value="1"/>
</dbReference>
<dbReference type="RefSeq" id="WP_089745969.1">
    <property type="nucleotide sequence ID" value="NZ_FOGF01000004.1"/>
</dbReference>
<dbReference type="OrthoDB" id="5405937at2"/>
<dbReference type="PANTHER" id="PTHR35530:SF1">
    <property type="entry name" value="2-HYDROXYMUCONATE TAUTOMERASE"/>
    <property type="match status" value="1"/>
</dbReference>
<reference evidence="6 7" key="1">
    <citation type="submission" date="2016-10" db="EMBL/GenBank/DDBJ databases">
        <authorList>
            <person name="de Groot N.N."/>
        </authorList>
    </citation>
    <scope>NUCLEOTIDE SEQUENCE [LARGE SCALE GENOMIC DNA]</scope>
    <source>
        <strain evidence="6 7">DSM 15827</strain>
    </source>
</reference>
<accession>A0A1H9I3A4</accession>
<sequence length="59" mass="6553">MPFVHVEMLEGRTREQKENLVKDITEVVAKNTGAPTDAVHVIITDLKPENLGQKGKLRG</sequence>
<gene>
    <name evidence="6" type="ORF">SAMN05421767_10445</name>
</gene>
<evidence type="ECO:0000256" key="3">
    <source>
        <dbReference type="PIRSR" id="PIRSR618191-1"/>
    </source>
</evidence>
<evidence type="ECO:0000313" key="6">
    <source>
        <dbReference type="EMBL" id="SEQ69069.1"/>
    </source>
</evidence>
<evidence type="ECO:0000313" key="7">
    <source>
        <dbReference type="Proteomes" id="UP000198556"/>
    </source>
</evidence>
<dbReference type="InterPro" id="IPR014347">
    <property type="entry name" value="Tautomerase/MIF_sf"/>
</dbReference>
<dbReference type="Gene3D" id="3.30.429.10">
    <property type="entry name" value="Macrophage Migration Inhibitory Factor"/>
    <property type="match status" value="1"/>
</dbReference>
<dbReference type="EC" id="5.3.2.-" evidence="4"/>
<feature type="domain" description="4-oxalocrotonate tautomerase-like" evidence="5">
    <location>
        <begin position="2"/>
        <end position="57"/>
    </location>
</feature>
<dbReference type="InterPro" id="IPR004370">
    <property type="entry name" value="4-OT-like_dom"/>
</dbReference>
<comment type="similarity">
    <text evidence="1 4">Belongs to the 4-oxalocrotonate tautomerase family.</text>
</comment>
<organism evidence="6 7">
    <name type="scientific">Granulicatella balaenopterae</name>
    <dbReference type="NCBI Taxonomy" id="137733"/>
    <lineage>
        <taxon>Bacteria</taxon>
        <taxon>Bacillati</taxon>
        <taxon>Bacillota</taxon>
        <taxon>Bacilli</taxon>
        <taxon>Lactobacillales</taxon>
        <taxon>Carnobacteriaceae</taxon>
        <taxon>Granulicatella</taxon>
    </lineage>
</organism>